<name>A0A5N5N501_9ROSI</name>
<organism evidence="6 7">
    <name type="scientific">Salix brachista</name>
    <dbReference type="NCBI Taxonomy" id="2182728"/>
    <lineage>
        <taxon>Eukaryota</taxon>
        <taxon>Viridiplantae</taxon>
        <taxon>Streptophyta</taxon>
        <taxon>Embryophyta</taxon>
        <taxon>Tracheophyta</taxon>
        <taxon>Spermatophyta</taxon>
        <taxon>Magnoliopsida</taxon>
        <taxon>eudicotyledons</taxon>
        <taxon>Gunneridae</taxon>
        <taxon>Pentapetalae</taxon>
        <taxon>rosids</taxon>
        <taxon>fabids</taxon>
        <taxon>Malpighiales</taxon>
        <taxon>Salicaceae</taxon>
        <taxon>Saliceae</taxon>
        <taxon>Salix</taxon>
    </lineage>
</organism>
<evidence type="ECO:0000256" key="4">
    <source>
        <dbReference type="SAM" id="Phobius"/>
    </source>
</evidence>
<evidence type="ECO:0000313" key="6">
    <source>
        <dbReference type="EMBL" id="KAB5561743.1"/>
    </source>
</evidence>
<dbReference type="AlphaFoldDB" id="A0A5N5N501"/>
<dbReference type="Pfam" id="PF07557">
    <property type="entry name" value="Shugoshin_C"/>
    <property type="match status" value="1"/>
</dbReference>
<dbReference type="InterPro" id="IPR011515">
    <property type="entry name" value="Shugoshin_C"/>
</dbReference>
<feature type="compositionally biased region" description="Basic and acidic residues" evidence="3">
    <location>
        <begin position="394"/>
        <end position="406"/>
    </location>
</feature>
<comment type="similarity">
    <text evidence="1">Belongs to the shugoshin family.</text>
</comment>
<dbReference type="InterPro" id="IPR044693">
    <property type="entry name" value="SGO_plant"/>
</dbReference>
<proteinExistence type="inferred from homology"/>
<dbReference type="GO" id="GO:0034090">
    <property type="term" value="P:maintenance of meiotic sister chromatid cohesion"/>
    <property type="evidence" value="ECO:0007669"/>
    <property type="project" value="InterPro"/>
</dbReference>
<feature type="transmembrane region" description="Helical" evidence="4">
    <location>
        <begin position="72"/>
        <end position="90"/>
    </location>
</feature>
<sequence>MKGERMQKRSSFGNIMRRRLSDITNTQSQFKVVGLIEEHPRIPESTQDLLNQLLLVKQEKAMLQKLVEERKYPFIGLLILLFVWLLRNKIIELNGHKLRDLRMNYQNLQLQNWNLAQSNSQMLALKALQHELVCKDALHKARNLEPQGKADMNCQNAVSQEVEKIGEAECLPEASNDIKPCGRSGRRTARSRCTQLSIDLLQPWALPQQIEKLQKKRRSKPKGWVTSTKIGTEVDEAVKLKLDIRDGDDVELSDGLDVALANGDTVADCVTMNGSNVELDIEDNVLANGENVAACVPVRGEDVVLDIEDTMALDCMTLNGGHVELNNGDNVALTVNGGDVELKGGDNVALKLNCVTETAEESNAGNDAGNAQNDAQNAVVAQNGNEPIPAQPEEANRAARRTDATWRSDATSSSQAFQREQPKRISVVRKGSLLGLNPKSGNLRRSCLRLRMLGFQFQETSQGEKMVKLHHLSRRKETCGAGNEAQVSLRSSIGRPLRRAAEKVQSYKEVPLHVKMRRAEFTGVQQH</sequence>
<keyword evidence="7" id="KW-1185">Reference proteome</keyword>
<protein>
    <recommendedName>
        <fullName evidence="5">Shugoshin C-terminal domain-containing protein</fullName>
    </recommendedName>
</protein>
<evidence type="ECO:0000259" key="5">
    <source>
        <dbReference type="Pfam" id="PF07557"/>
    </source>
</evidence>
<dbReference type="GO" id="GO:0000775">
    <property type="term" value="C:chromosome, centromeric region"/>
    <property type="evidence" value="ECO:0007669"/>
    <property type="project" value="InterPro"/>
</dbReference>
<feature type="domain" description="Shugoshin C-terminal" evidence="5">
    <location>
        <begin position="494"/>
        <end position="518"/>
    </location>
</feature>
<dbReference type="PANTHER" id="PTHR34373">
    <property type="entry name" value="SHUGOSHIN 2"/>
    <property type="match status" value="1"/>
</dbReference>
<feature type="compositionally biased region" description="Polar residues" evidence="3">
    <location>
        <begin position="408"/>
        <end position="418"/>
    </location>
</feature>
<dbReference type="GO" id="GO:0005634">
    <property type="term" value="C:nucleus"/>
    <property type="evidence" value="ECO:0007669"/>
    <property type="project" value="InterPro"/>
</dbReference>
<dbReference type="GO" id="GO:0045144">
    <property type="term" value="P:meiotic sister chromatid segregation"/>
    <property type="evidence" value="ECO:0007669"/>
    <property type="project" value="InterPro"/>
</dbReference>
<evidence type="ECO:0000256" key="2">
    <source>
        <dbReference type="ARBA" id="ARBA00022829"/>
    </source>
</evidence>
<keyword evidence="2" id="KW-0159">Chromosome partition</keyword>
<reference evidence="7" key="1">
    <citation type="journal article" date="2019" name="Gigascience">
        <title>De novo genome assembly of the endangered Acer yangbiense, a plant species with extremely small populations endemic to Yunnan Province, China.</title>
        <authorList>
            <person name="Yang J."/>
            <person name="Wariss H.M."/>
            <person name="Tao L."/>
            <person name="Zhang R."/>
            <person name="Yun Q."/>
            <person name="Hollingsworth P."/>
            <person name="Dao Z."/>
            <person name="Luo G."/>
            <person name="Guo H."/>
            <person name="Ma Y."/>
            <person name="Sun W."/>
        </authorList>
    </citation>
    <scope>NUCLEOTIDE SEQUENCE [LARGE SCALE GENOMIC DNA]</scope>
    <source>
        <strain evidence="7">cv. br00</strain>
    </source>
</reference>
<feature type="region of interest" description="Disordered" evidence="3">
    <location>
        <begin position="385"/>
        <end position="423"/>
    </location>
</feature>
<dbReference type="EMBL" id="VDCV01000004">
    <property type="protein sequence ID" value="KAB5561743.1"/>
    <property type="molecule type" value="Genomic_DNA"/>
</dbReference>
<evidence type="ECO:0000256" key="1">
    <source>
        <dbReference type="ARBA" id="ARBA00010845"/>
    </source>
</evidence>
<keyword evidence="4" id="KW-0472">Membrane</keyword>
<evidence type="ECO:0000256" key="3">
    <source>
        <dbReference type="SAM" id="MobiDB-lite"/>
    </source>
</evidence>
<comment type="caution">
    <text evidence="6">The sequence shown here is derived from an EMBL/GenBank/DDBJ whole genome shotgun (WGS) entry which is preliminary data.</text>
</comment>
<accession>A0A5N5N501</accession>
<dbReference type="Proteomes" id="UP000326939">
    <property type="component" value="Chromosome 4"/>
</dbReference>
<keyword evidence="4" id="KW-1133">Transmembrane helix</keyword>
<dbReference type="PANTHER" id="PTHR34373:SF8">
    <property type="entry name" value="SHUGOSHIN"/>
    <property type="match status" value="1"/>
</dbReference>
<gene>
    <name evidence="6" type="ORF">DKX38_006700</name>
</gene>
<keyword evidence="4" id="KW-0812">Transmembrane</keyword>
<evidence type="ECO:0000313" key="7">
    <source>
        <dbReference type="Proteomes" id="UP000326939"/>
    </source>
</evidence>